<protein>
    <submittedName>
        <fullName evidence="1">Uncharacterized protein</fullName>
    </submittedName>
</protein>
<dbReference type="GO" id="GO:0030160">
    <property type="term" value="F:synaptic receptor adaptor activity"/>
    <property type="evidence" value="ECO:0007669"/>
    <property type="project" value="TreeGrafter"/>
</dbReference>
<dbReference type="AlphaFoldDB" id="A0A8C0UQF7"/>
<dbReference type="GO" id="GO:0043197">
    <property type="term" value="C:dendritic spine"/>
    <property type="evidence" value="ECO:0007669"/>
    <property type="project" value="TreeGrafter"/>
</dbReference>
<dbReference type="PANTHER" id="PTHR24135">
    <property type="entry name" value="SH3 AND MULTIPLE ANKYRIN REPEAT DOMAINS PROTEIN"/>
    <property type="match status" value="1"/>
</dbReference>
<keyword evidence="2" id="KW-1185">Reference proteome</keyword>
<evidence type="ECO:0000313" key="1">
    <source>
        <dbReference type="Ensembl" id="ENSCCEP00000010353.1"/>
    </source>
</evidence>
<sequence length="205" mass="22413">MKKFASTRSLNKILQQCDSSSREYEEIQAVEKKWHLHLATPRKFREKRCKMPSLFLAAPPPPKRAPSTTLTLRSKSMTAELEELEKLDEILAAAEPALRAELVEADSRAATVKQRPTSRRITPAEISVSLAGIPGNSLGMGEWDHRITPAEISVSQAGIPGNSLGMGEWDHRITPAEISVSLAGIPGNSLGMGVWKSEFPGMEGE</sequence>
<reference evidence="1" key="1">
    <citation type="submission" date="2025-08" db="UniProtKB">
        <authorList>
            <consortium name="Ensembl"/>
        </authorList>
    </citation>
    <scope>IDENTIFICATION</scope>
</reference>
<dbReference type="GO" id="GO:0035255">
    <property type="term" value="F:ionotropic glutamate receptor binding"/>
    <property type="evidence" value="ECO:0007669"/>
    <property type="project" value="TreeGrafter"/>
</dbReference>
<organism evidence="1 2">
    <name type="scientific">Cyanistes caeruleus</name>
    <name type="common">Eurasian blue tit</name>
    <name type="synonym">Parus caeruleus</name>
    <dbReference type="NCBI Taxonomy" id="156563"/>
    <lineage>
        <taxon>Eukaryota</taxon>
        <taxon>Metazoa</taxon>
        <taxon>Chordata</taxon>
        <taxon>Craniata</taxon>
        <taxon>Vertebrata</taxon>
        <taxon>Euteleostomi</taxon>
        <taxon>Archelosauria</taxon>
        <taxon>Archosauria</taxon>
        <taxon>Dinosauria</taxon>
        <taxon>Saurischia</taxon>
        <taxon>Theropoda</taxon>
        <taxon>Coelurosauria</taxon>
        <taxon>Aves</taxon>
        <taxon>Neognathae</taxon>
        <taxon>Neoaves</taxon>
        <taxon>Telluraves</taxon>
        <taxon>Australaves</taxon>
        <taxon>Passeriformes</taxon>
        <taxon>Paridae</taxon>
        <taxon>Cyanistes</taxon>
    </lineage>
</organism>
<evidence type="ECO:0000313" key="2">
    <source>
        <dbReference type="Proteomes" id="UP000694410"/>
    </source>
</evidence>
<proteinExistence type="predicted"/>
<reference evidence="1" key="2">
    <citation type="submission" date="2025-09" db="UniProtKB">
        <authorList>
            <consortium name="Ensembl"/>
        </authorList>
    </citation>
    <scope>IDENTIFICATION</scope>
</reference>
<dbReference type="GO" id="GO:0014069">
    <property type="term" value="C:postsynaptic density"/>
    <property type="evidence" value="ECO:0007669"/>
    <property type="project" value="TreeGrafter"/>
</dbReference>
<dbReference type="GO" id="GO:0045211">
    <property type="term" value="C:postsynaptic membrane"/>
    <property type="evidence" value="ECO:0007669"/>
    <property type="project" value="TreeGrafter"/>
</dbReference>
<dbReference type="Ensembl" id="ENSCCET00000016313.1">
    <property type="protein sequence ID" value="ENSCCEP00000010353.1"/>
    <property type="gene ID" value="ENSCCEG00000010322.1"/>
</dbReference>
<dbReference type="InterPro" id="IPR051569">
    <property type="entry name" value="SHANK"/>
</dbReference>
<dbReference type="Proteomes" id="UP000694410">
    <property type="component" value="Unplaced"/>
</dbReference>
<name>A0A8C0UQF7_CYACU</name>
<dbReference type="PANTHER" id="PTHR24135:SF4">
    <property type="entry name" value="SH3 AND MULTIPLE ANKYRIN REPEAT DOMAINS PROTEIN 3"/>
    <property type="match status" value="1"/>
</dbReference>
<accession>A0A8C0UQF7</accession>